<dbReference type="OrthoDB" id="9802050at2"/>
<dbReference type="EMBL" id="BAND01000032">
    <property type="protein sequence ID" value="GAJ28655.1"/>
    <property type="molecule type" value="Genomic_DNA"/>
</dbReference>
<dbReference type="RefSeq" id="WP_081797501.1">
    <property type="nucleotide sequence ID" value="NZ_BAND01000032.1"/>
</dbReference>
<reference evidence="2" key="1">
    <citation type="journal article" date="2014" name="FEMS Microbiol. Lett.">
        <title>Draft Genomic DNA Sequence of the Facultatively Methylotrophic Bacterium Acidomonas methanolica type strain MB58.</title>
        <authorList>
            <person name="Higashiura N."/>
            <person name="Hadano H."/>
            <person name="Hirakawa H."/>
            <person name="Matsutani M."/>
            <person name="Takabe S."/>
            <person name="Matsushita K."/>
            <person name="Azuma Y."/>
        </authorList>
    </citation>
    <scope>NUCLEOTIDE SEQUENCE [LARGE SCALE GENOMIC DNA]</scope>
    <source>
        <strain evidence="2">MB58</strain>
    </source>
</reference>
<evidence type="ECO:0000313" key="1">
    <source>
        <dbReference type="EMBL" id="GAJ28655.1"/>
    </source>
</evidence>
<organism evidence="1 2">
    <name type="scientific">Acidomonas methanolica NBRC 104435</name>
    <dbReference type="NCBI Taxonomy" id="1231351"/>
    <lineage>
        <taxon>Bacteria</taxon>
        <taxon>Pseudomonadati</taxon>
        <taxon>Pseudomonadota</taxon>
        <taxon>Alphaproteobacteria</taxon>
        <taxon>Acetobacterales</taxon>
        <taxon>Acetobacteraceae</taxon>
        <taxon>Acidomonas</taxon>
    </lineage>
</organism>
<dbReference type="SUPFAM" id="SSF53187">
    <property type="entry name" value="Zn-dependent exopeptidases"/>
    <property type="match status" value="1"/>
</dbReference>
<dbReference type="GO" id="GO:0016787">
    <property type="term" value="F:hydrolase activity"/>
    <property type="evidence" value="ECO:0007669"/>
    <property type="project" value="UniProtKB-KW"/>
</dbReference>
<dbReference type="InterPro" id="IPR007709">
    <property type="entry name" value="N-FG_amidohydro"/>
</dbReference>
<accession>A0A023D4G0</accession>
<gene>
    <name evidence="1" type="ORF">Amme_032_033</name>
</gene>
<dbReference type="Proteomes" id="UP000019760">
    <property type="component" value="Unassembled WGS sequence"/>
</dbReference>
<keyword evidence="1" id="KW-0378">Hydrolase</keyword>
<dbReference type="Pfam" id="PF05013">
    <property type="entry name" value="FGase"/>
    <property type="match status" value="1"/>
</dbReference>
<comment type="caution">
    <text evidence="1">The sequence shown here is derived from an EMBL/GenBank/DDBJ whole genome shotgun (WGS) entry which is preliminary data.</text>
</comment>
<dbReference type="Gene3D" id="3.40.630.40">
    <property type="entry name" value="Zn-dependent exopeptidases"/>
    <property type="match status" value="1"/>
</dbReference>
<dbReference type="AlphaFoldDB" id="A0A023D4G0"/>
<protein>
    <submittedName>
        <fullName evidence="1">N-formylglutamate amidohydrolase</fullName>
    </submittedName>
</protein>
<name>A0A023D4G0_ACIMT</name>
<evidence type="ECO:0000313" key="2">
    <source>
        <dbReference type="Proteomes" id="UP000019760"/>
    </source>
</evidence>
<keyword evidence="2" id="KW-1185">Reference proteome</keyword>
<sequence>MDASPSSAPFSIVAPQDLLIPVVVASPHSGTMYPDRFLRLSRLDLATLRRSEDAHVDVIVADVPTLGAPLLRAHFPRVYCDVNRAAWELDPGMFRESLPSFALTTTDKIRSGLGMIPRVAASGRGIYREQLPLVEAHIRIAQCWQPYHTALDTLLERARARFGFTILLDIHSMPRLPHRDTADIVLGDARGQSASPALMALLENEFRMRGYSVARNTPYAGGYATRHHGRPKERRHAIQIEMRRALYMDETTLEPHKGIERLRNDMRVVVARLASVLPSLRDEMGLQEYDSSSYRHLSGHSRPGLSGERQVMSTSPKEKAAELAAAHGAEAATIARRHYETALEEQEIGQQGYWLDVIEHLKGLA</sequence>
<reference evidence="1 2" key="2">
    <citation type="journal article" date="2014" name="FEMS Microbiol. Lett.">
        <title>Draft genomic DNA sequence of the facultatively methylotrophic bacterium Acidomonas methanolica type strain MB58.</title>
        <authorList>
            <person name="Higashiura N."/>
            <person name="Hadano H."/>
            <person name="Hirakawa H."/>
            <person name="Matsutani M."/>
            <person name="Takabe S."/>
            <person name="Matsushita K."/>
            <person name="Azuma Y."/>
        </authorList>
    </citation>
    <scope>NUCLEOTIDE SEQUENCE [LARGE SCALE GENOMIC DNA]</scope>
    <source>
        <strain evidence="1 2">MB58</strain>
    </source>
</reference>
<proteinExistence type="predicted"/>